<name>A0A1A0VXM2_9MYCO</name>
<dbReference type="AlphaFoldDB" id="A0A1A0VXM2"/>
<dbReference type="EMBL" id="LZSX01000013">
    <property type="protein sequence ID" value="OBB88055.1"/>
    <property type="molecule type" value="Genomic_DNA"/>
</dbReference>
<keyword evidence="1" id="KW-0472">Membrane</keyword>
<comment type="caution">
    <text evidence="2">The sequence shown here is derived from an EMBL/GenBank/DDBJ whole genome shotgun (WGS) entry which is preliminary data.</text>
</comment>
<keyword evidence="1" id="KW-1133">Transmembrane helix</keyword>
<keyword evidence="1" id="KW-0812">Transmembrane</keyword>
<sequence length="75" mass="7744">MVVRHAECDVGPHRPQGVASPGAQVIGCGYAPFLLIASLCIVIGCGYAPFFLIASLCMVIGCGHSHRGASWESAS</sequence>
<protein>
    <submittedName>
        <fullName evidence="2">Uncharacterized protein</fullName>
    </submittedName>
</protein>
<evidence type="ECO:0000256" key="1">
    <source>
        <dbReference type="SAM" id="Phobius"/>
    </source>
</evidence>
<accession>A0A1A0VXM2</accession>
<evidence type="ECO:0000313" key="2">
    <source>
        <dbReference type="EMBL" id="OBB88055.1"/>
    </source>
</evidence>
<evidence type="ECO:0000313" key="3">
    <source>
        <dbReference type="Proteomes" id="UP000091914"/>
    </source>
</evidence>
<organism evidence="2 3">
    <name type="scientific">Mycobacterium colombiense</name>
    <dbReference type="NCBI Taxonomy" id="339268"/>
    <lineage>
        <taxon>Bacteria</taxon>
        <taxon>Bacillati</taxon>
        <taxon>Actinomycetota</taxon>
        <taxon>Actinomycetes</taxon>
        <taxon>Mycobacteriales</taxon>
        <taxon>Mycobacteriaceae</taxon>
        <taxon>Mycobacterium</taxon>
        <taxon>Mycobacterium avium complex (MAC)</taxon>
    </lineage>
</organism>
<dbReference type="Proteomes" id="UP000091914">
    <property type="component" value="Unassembled WGS sequence"/>
</dbReference>
<feature type="transmembrane region" description="Helical" evidence="1">
    <location>
        <begin position="33"/>
        <end position="60"/>
    </location>
</feature>
<proteinExistence type="predicted"/>
<gene>
    <name evidence="2" type="ORF">A5760_02065</name>
</gene>
<reference evidence="2 3" key="1">
    <citation type="submission" date="2016-06" db="EMBL/GenBank/DDBJ databases">
        <authorList>
            <person name="Kjaerup R.B."/>
            <person name="Dalgaard T.S."/>
            <person name="Juul-Madsen H.R."/>
        </authorList>
    </citation>
    <scope>NUCLEOTIDE SEQUENCE [LARGE SCALE GENOMIC DNA]</scope>
    <source>
        <strain evidence="2 3">852002-51834_SCH5396731</strain>
    </source>
</reference>